<keyword evidence="3 5" id="KW-0540">Nuclease</keyword>
<dbReference type="GO" id="GO:0000967">
    <property type="term" value="P:rRNA 5'-end processing"/>
    <property type="evidence" value="ECO:0007669"/>
    <property type="project" value="UniProtKB-UniRule"/>
</dbReference>
<comment type="similarity">
    <text evidence="5">Belongs to the YqgF HJR family.</text>
</comment>
<dbReference type="AlphaFoldDB" id="A0A2S8NVM0"/>
<gene>
    <name evidence="7" type="ORF">C6B37_00190</name>
</gene>
<dbReference type="Pfam" id="PF03652">
    <property type="entry name" value="RuvX"/>
    <property type="match status" value="1"/>
</dbReference>
<evidence type="ECO:0000256" key="4">
    <source>
        <dbReference type="ARBA" id="ARBA00022801"/>
    </source>
</evidence>
<keyword evidence="2 5" id="KW-0690">Ribosome biogenesis</keyword>
<dbReference type="Proteomes" id="UP000238672">
    <property type="component" value="Unassembled WGS sequence"/>
</dbReference>
<comment type="function">
    <text evidence="5">Could be a nuclease involved in processing of the 5'-end of pre-16S rRNA.</text>
</comment>
<keyword evidence="8" id="KW-1185">Reference proteome</keyword>
<dbReference type="InterPro" id="IPR037027">
    <property type="entry name" value="YqgF/RNaseH-like_dom_sf"/>
</dbReference>
<name>A0A2S8NVM0_9MOLU</name>
<dbReference type="SMART" id="SM00732">
    <property type="entry name" value="YqgFc"/>
    <property type="match status" value="1"/>
</dbReference>
<accession>A0A2S8NVM0</accession>
<dbReference type="InterPro" id="IPR005227">
    <property type="entry name" value="YqgF"/>
</dbReference>
<dbReference type="NCBIfam" id="TIGR00250">
    <property type="entry name" value="RNAse_H_YqgF"/>
    <property type="match status" value="1"/>
</dbReference>
<sequence length="154" mass="17944">MNLFQNGKIFCNTKEVFLGLDLGEKTLGIAISHFGIIAQKLKTIVFSTNQYQELLKPLKRIIDEFKVKTIVLGYPKHMNNDIGIKAKISSFFKEQIEKFYDSVEIILWDERLSTKQAEIIIKKIHKKKDLKKLKDEIAATIILQNFLNYRNNLK</sequence>
<comment type="caution">
    <text evidence="7">The sequence shown here is derived from an EMBL/GenBank/DDBJ whole genome shotgun (WGS) entry which is preliminary data.</text>
</comment>
<dbReference type="EC" id="3.1.-.-" evidence="5"/>
<dbReference type="PANTHER" id="PTHR33317:SF4">
    <property type="entry name" value="POLYNUCLEOTIDYL TRANSFERASE, RIBONUCLEASE H-LIKE SUPERFAMILY PROTEIN"/>
    <property type="match status" value="1"/>
</dbReference>
<reference evidence="7 8" key="1">
    <citation type="submission" date="2018-02" db="EMBL/GenBank/DDBJ databases">
        <title>Metagenomics reveals mixed infection of spiroplasma and phytoplasma in chicory.</title>
        <authorList>
            <person name="Polano C."/>
            <person name="Moruzzi S."/>
            <person name="Ermacora P."/>
            <person name="Ferrini F."/>
            <person name="Martini M."/>
            <person name="Firrao G."/>
        </authorList>
    </citation>
    <scope>NUCLEOTIDE SEQUENCE [LARGE SCALE GENOMIC DNA]</scope>
    <source>
        <strain evidence="7 8">ChiP</strain>
    </source>
</reference>
<keyword evidence="1 5" id="KW-0963">Cytoplasm</keyword>
<dbReference type="PANTHER" id="PTHR33317">
    <property type="entry name" value="POLYNUCLEOTIDYL TRANSFERASE, RIBONUCLEASE H-LIKE SUPERFAMILY PROTEIN"/>
    <property type="match status" value="1"/>
</dbReference>
<organism evidence="7 8">
    <name type="scientific">Candidatus Phytoplasma phoenicium</name>
    <dbReference type="NCBI Taxonomy" id="198422"/>
    <lineage>
        <taxon>Bacteria</taxon>
        <taxon>Bacillati</taxon>
        <taxon>Mycoplasmatota</taxon>
        <taxon>Mollicutes</taxon>
        <taxon>Acholeplasmatales</taxon>
        <taxon>Acholeplasmataceae</taxon>
        <taxon>Candidatus Phytoplasma</taxon>
        <taxon>16SrIX (Pigeon pea witches'-broom group)</taxon>
    </lineage>
</organism>
<dbReference type="Gene3D" id="3.30.420.140">
    <property type="entry name" value="YqgF/RNase H-like domain"/>
    <property type="match status" value="1"/>
</dbReference>
<keyword evidence="4 5" id="KW-0378">Hydrolase</keyword>
<evidence type="ECO:0000313" key="7">
    <source>
        <dbReference type="EMBL" id="PQP79962.1"/>
    </source>
</evidence>
<evidence type="ECO:0000313" key="8">
    <source>
        <dbReference type="Proteomes" id="UP000238672"/>
    </source>
</evidence>
<comment type="subcellular location">
    <subcellularLocation>
        <location evidence="5">Cytoplasm</location>
    </subcellularLocation>
</comment>
<evidence type="ECO:0000256" key="1">
    <source>
        <dbReference type="ARBA" id="ARBA00022490"/>
    </source>
</evidence>
<dbReference type="HAMAP" id="MF_00651">
    <property type="entry name" value="Nuclease_YqgF"/>
    <property type="match status" value="1"/>
</dbReference>
<evidence type="ECO:0000256" key="2">
    <source>
        <dbReference type="ARBA" id="ARBA00022517"/>
    </source>
</evidence>
<dbReference type="CDD" id="cd16964">
    <property type="entry name" value="YqgF"/>
    <property type="match status" value="1"/>
</dbReference>
<proteinExistence type="inferred from homology"/>
<dbReference type="EMBL" id="PUUG01000002">
    <property type="protein sequence ID" value="PQP79962.1"/>
    <property type="molecule type" value="Genomic_DNA"/>
</dbReference>
<dbReference type="GO" id="GO:0016788">
    <property type="term" value="F:hydrolase activity, acting on ester bonds"/>
    <property type="evidence" value="ECO:0007669"/>
    <property type="project" value="UniProtKB-UniRule"/>
</dbReference>
<feature type="domain" description="YqgF/RNase H-like" evidence="6">
    <location>
        <begin position="15"/>
        <end position="117"/>
    </location>
</feature>
<dbReference type="GO" id="GO:0005829">
    <property type="term" value="C:cytosol"/>
    <property type="evidence" value="ECO:0007669"/>
    <property type="project" value="TreeGrafter"/>
</dbReference>
<evidence type="ECO:0000256" key="3">
    <source>
        <dbReference type="ARBA" id="ARBA00022722"/>
    </source>
</evidence>
<protein>
    <recommendedName>
        <fullName evidence="5">Putative pre-16S rRNA nuclease</fullName>
        <ecNumber evidence="5">3.1.-.-</ecNumber>
    </recommendedName>
</protein>
<dbReference type="InterPro" id="IPR006641">
    <property type="entry name" value="YqgF/RNaseH-like_dom"/>
</dbReference>
<dbReference type="InterPro" id="IPR012337">
    <property type="entry name" value="RNaseH-like_sf"/>
</dbReference>
<evidence type="ECO:0000256" key="5">
    <source>
        <dbReference type="HAMAP-Rule" id="MF_00651"/>
    </source>
</evidence>
<dbReference type="GO" id="GO:0004518">
    <property type="term" value="F:nuclease activity"/>
    <property type="evidence" value="ECO:0007669"/>
    <property type="project" value="UniProtKB-KW"/>
</dbReference>
<dbReference type="SUPFAM" id="SSF53098">
    <property type="entry name" value="Ribonuclease H-like"/>
    <property type="match status" value="1"/>
</dbReference>
<evidence type="ECO:0000259" key="6">
    <source>
        <dbReference type="SMART" id="SM00732"/>
    </source>
</evidence>